<proteinExistence type="predicted"/>
<evidence type="ECO:0000313" key="2">
    <source>
        <dbReference type="Proteomes" id="UP000824120"/>
    </source>
</evidence>
<evidence type="ECO:0000313" key="1">
    <source>
        <dbReference type="EMBL" id="KAG5600959.1"/>
    </source>
</evidence>
<keyword evidence="2" id="KW-1185">Reference proteome</keyword>
<protein>
    <submittedName>
        <fullName evidence="1">Uncharacterized protein</fullName>
    </submittedName>
</protein>
<gene>
    <name evidence="1" type="ORF">H5410_032329</name>
</gene>
<dbReference type="AlphaFoldDB" id="A0A9J5YMK5"/>
<organism evidence="1 2">
    <name type="scientific">Solanum commersonii</name>
    <name type="common">Commerson's wild potato</name>
    <name type="synonym">Commerson's nightshade</name>
    <dbReference type="NCBI Taxonomy" id="4109"/>
    <lineage>
        <taxon>Eukaryota</taxon>
        <taxon>Viridiplantae</taxon>
        <taxon>Streptophyta</taxon>
        <taxon>Embryophyta</taxon>
        <taxon>Tracheophyta</taxon>
        <taxon>Spermatophyta</taxon>
        <taxon>Magnoliopsida</taxon>
        <taxon>eudicotyledons</taxon>
        <taxon>Gunneridae</taxon>
        <taxon>Pentapetalae</taxon>
        <taxon>asterids</taxon>
        <taxon>lamiids</taxon>
        <taxon>Solanales</taxon>
        <taxon>Solanaceae</taxon>
        <taxon>Solanoideae</taxon>
        <taxon>Solaneae</taxon>
        <taxon>Solanum</taxon>
    </lineage>
</organism>
<dbReference type="Proteomes" id="UP000824120">
    <property type="component" value="Chromosome 6"/>
</dbReference>
<dbReference type="EMBL" id="JACXVP010000006">
    <property type="protein sequence ID" value="KAG5600959.1"/>
    <property type="molecule type" value="Genomic_DNA"/>
</dbReference>
<sequence length="82" mass="9546">MSILYQNDQFDTHIILQKESAFKMHSKRKAVWIALDSFNHSNAIINDNVIFLDNDFHEAVFLIITAKSGTLQLLNLSQKKRR</sequence>
<reference evidence="1 2" key="1">
    <citation type="submission" date="2020-09" db="EMBL/GenBank/DDBJ databases">
        <title>De no assembly of potato wild relative species, Solanum commersonii.</title>
        <authorList>
            <person name="Cho K."/>
        </authorList>
    </citation>
    <scope>NUCLEOTIDE SEQUENCE [LARGE SCALE GENOMIC DNA]</scope>
    <source>
        <strain evidence="1">LZ3.2</strain>
        <tissue evidence="1">Leaf</tissue>
    </source>
</reference>
<comment type="caution">
    <text evidence="1">The sequence shown here is derived from an EMBL/GenBank/DDBJ whole genome shotgun (WGS) entry which is preliminary data.</text>
</comment>
<accession>A0A9J5YMK5</accession>
<name>A0A9J5YMK5_SOLCO</name>